<dbReference type="PRINTS" id="PR00046">
    <property type="entry name" value="SIGMA70FCT"/>
</dbReference>
<comment type="similarity">
    <text evidence="6">Belongs to the sigma-70 factor family.</text>
</comment>
<evidence type="ECO:0000256" key="6">
    <source>
        <dbReference type="RuleBase" id="RU362124"/>
    </source>
</evidence>
<dbReference type="SUPFAM" id="SSF88946">
    <property type="entry name" value="Sigma2 domain of RNA polymerase sigma factors"/>
    <property type="match status" value="1"/>
</dbReference>
<dbReference type="GO" id="GO:0003677">
    <property type="term" value="F:DNA binding"/>
    <property type="evidence" value="ECO:0007669"/>
    <property type="project" value="UniProtKB-KW"/>
</dbReference>
<evidence type="ECO:0000259" key="7">
    <source>
        <dbReference type="PROSITE" id="PS00715"/>
    </source>
</evidence>
<dbReference type="Pfam" id="PF04539">
    <property type="entry name" value="Sigma70_r3"/>
    <property type="match status" value="1"/>
</dbReference>
<dbReference type="PROSITE" id="PS00715">
    <property type="entry name" value="SIGMA70_1"/>
    <property type="match status" value="1"/>
</dbReference>
<reference evidence="9" key="1">
    <citation type="submission" date="2021-10" db="EMBL/GenBank/DDBJ databases">
        <title>Anaerobic single-cell dispensing facilitates the cultivation of human gut bacteria.</title>
        <authorList>
            <person name="Afrizal A."/>
        </authorList>
    </citation>
    <scope>NUCLEOTIDE SEQUENCE</scope>
    <source>
        <strain evidence="9">CLA-AA-H274</strain>
    </source>
</reference>
<evidence type="ECO:0000256" key="1">
    <source>
        <dbReference type="ARBA" id="ARBA00022969"/>
    </source>
</evidence>
<dbReference type="NCBIfam" id="TIGR02980">
    <property type="entry name" value="SigBFG"/>
    <property type="match status" value="1"/>
</dbReference>
<dbReference type="InterPro" id="IPR007624">
    <property type="entry name" value="RNA_pol_sigma70_r3"/>
</dbReference>
<comment type="caution">
    <text evidence="9">The sequence shown here is derived from an EMBL/GenBank/DDBJ whole genome shotgun (WGS) entry which is preliminary data.</text>
</comment>
<keyword evidence="5 6" id="KW-0804">Transcription</keyword>
<evidence type="ECO:0000256" key="5">
    <source>
        <dbReference type="ARBA" id="ARBA00023163"/>
    </source>
</evidence>
<dbReference type="PROSITE" id="PS00716">
    <property type="entry name" value="SIGMA70_2"/>
    <property type="match status" value="1"/>
</dbReference>
<organism evidence="9 10">
    <name type="scientific">Brotaphodocola catenula</name>
    <dbReference type="NCBI Taxonomy" id="2885361"/>
    <lineage>
        <taxon>Bacteria</taxon>
        <taxon>Bacillati</taxon>
        <taxon>Bacillota</taxon>
        <taxon>Clostridia</taxon>
        <taxon>Lachnospirales</taxon>
        <taxon>Lachnospiraceae</taxon>
        <taxon>Brotaphodocola</taxon>
    </lineage>
</organism>
<dbReference type="AlphaFoldDB" id="A0AAE3AP69"/>
<dbReference type="Pfam" id="PF04545">
    <property type="entry name" value="Sigma70_r4"/>
    <property type="match status" value="1"/>
</dbReference>
<feature type="domain" description="RNA polymerase sigma-70" evidence="8">
    <location>
        <begin position="207"/>
        <end position="233"/>
    </location>
</feature>
<gene>
    <name evidence="9" type="ORF">LKD32_03975</name>
</gene>
<keyword evidence="1" id="KW-0749">Sporulation</keyword>
<evidence type="ECO:0000313" key="9">
    <source>
        <dbReference type="EMBL" id="MCC2164050.1"/>
    </source>
</evidence>
<dbReference type="InterPro" id="IPR007627">
    <property type="entry name" value="RNA_pol_sigma70_r2"/>
</dbReference>
<feature type="domain" description="RNA polymerase sigma-70" evidence="7">
    <location>
        <begin position="46"/>
        <end position="59"/>
    </location>
</feature>
<dbReference type="SUPFAM" id="SSF88659">
    <property type="entry name" value="Sigma3 and sigma4 domains of RNA polymerase sigma factors"/>
    <property type="match status" value="2"/>
</dbReference>
<keyword evidence="4 6" id="KW-0238">DNA-binding</keyword>
<dbReference type="GO" id="GO:0016987">
    <property type="term" value="F:sigma factor activity"/>
    <property type="evidence" value="ECO:0007669"/>
    <property type="project" value="UniProtKB-KW"/>
</dbReference>
<dbReference type="NCBIfam" id="TIGR02937">
    <property type="entry name" value="sigma70-ECF"/>
    <property type="match status" value="1"/>
</dbReference>
<keyword evidence="10" id="KW-1185">Reference proteome</keyword>
<dbReference type="InterPro" id="IPR013324">
    <property type="entry name" value="RNA_pol_sigma_r3/r4-like"/>
</dbReference>
<keyword evidence="2 6" id="KW-0805">Transcription regulation</keyword>
<evidence type="ECO:0000313" key="10">
    <source>
        <dbReference type="Proteomes" id="UP001198962"/>
    </source>
</evidence>
<keyword evidence="3 6" id="KW-0731">Sigma factor</keyword>
<evidence type="ECO:0000256" key="4">
    <source>
        <dbReference type="ARBA" id="ARBA00023125"/>
    </source>
</evidence>
<dbReference type="GO" id="GO:0030435">
    <property type="term" value="P:sporulation resulting in formation of a cellular spore"/>
    <property type="evidence" value="ECO:0007669"/>
    <property type="project" value="UniProtKB-KW"/>
</dbReference>
<dbReference type="RefSeq" id="WP_308450783.1">
    <property type="nucleotide sequence ID" value="NZ_JAJEPU010000007.1"/>
</dbReference>
<accession>A0AAE3AP69</accession>
<dbReference type="GO" id="GO:0006352">
    <property type="term" value="P:DNA-templated transcription initiation"/>
    <property type="evidence" value="ECO:0007669"/>
    <property type="project" value="InterPro"/>
</dbReference>
<evidence type="ECO:0000256" key="3">
    <source>
        <dbReference type="ARBA" id="ARBA00023082"/>
    </source>
</evidence>
<dbReference type="InterPro" id="IPR050239">
    <property type="entry name" value="Sigma-70_RNA_pol_init_factors"/>
</dbReference>
<dbReference type="Proteomes" id="UP001198962">
    <property type="component" value="Unassembled WGS sequence"/>
</dbReference>
<dbReference type="InterPro" id="IPR014322">
    <property type="entry name" value="RNA_pol_sigma-B/F/G"/>
</dbReference>
<comment type="function">
    <text evidence="6">Sigma factors are initiation factors that promote the attachment of RNA polymerase to specific initiation sites and are then released.</text>
</comment>
<proteinExistence type="inferred from homology"/>
<evidence type="ECO:0000259" key="8">
    <source>
        <dbReference type="PROSITE" id="PS00716"/>
    </source>
</evidence>
<dbReference type="Pfam" id="PF04542">
    <property type="entry name" value="Sigma70_r2"/>
    <property type="match status" value="1"/>
</dbReference>
<dbReference type="Gene3D" id="1.10.10.10">
    <property type="entry name" value="Winged helix-like DNA-binding domain superfamily/Winged helix DNA-binding domain"/>
    <property type="match status" value="2"/>
</dbReference>
<dbReference type="InterPro" id="IPR007630">
    <property type="entry name" value="RNA_pol_sigma70_r4"/>
</dbReference>
<dbReference type="PANTHER" id="PTHR30603:SF19">
    <property type="entry name" value="RNA POLYMERASE SIGMA-F FACTOR"/>
    <property type="match status" value="1"/>
</dbReference>
<evidence type="ECO:0000256" key="2">
    <source>
        <dbReference type="ARBA" id="ARBA00023015"/>
    </source>
</evidence>
<name>A0AAE3AP69_9FIRM</name>
<dbReference type="InterPro" id="IPR000943">
    <property type="entry name" value="RNA_pol_sigma70"/>
</dbReference>
<dbReference type="InterPro" id="IPR013325">
    <property type="entry name" value="RNA_pol_sigma_r2"/>
</dbReference>
<dbReference type="InterPro" id="IPR036388">
    <property type="entry name" value="WH-like_DNA-bd_sf"/>
</dbReference>
<dbReference type="Gene3D" id="1.20.120.1810">
    <property type="match status" value="1"/>
</dbReference>
<dbReference type="InterPro" id="IPR014284">
    <property type="entry name" value="RNA_pol_sigma-70_dom"/>
</dbReference>
<sequence>MEEVRELLRRARAGETECREAVVLANTGLVWSMVRRFTGRGYEAEDLFQIGCIGLLKAVDRFDLSFDVCFSTYAVPMIAGEIRRFLRDDGMLKVSRSMKELAMRVRSAREALTGELGREPGMDEIAGRVGVSREQAVASLEAVTQVDSIYRNIGNKEGQELALMDRLTDENQEEENLMNRMVLEHLLEKLDGLEREIIVRRYFEDQTQTQIAQELSLTQVQVSRMEKRILQRMREWMRESS</sequence>
<dbReference type="EMBL" id="JAJEPU010000007">
    <property type="protein sequence ID" value="MCC2164050.1"/>
    <property type="molecule type" value="Genomic_DNA"/>
</dbReference>
<protein>
    <recommendedName>
        <fullName evidence="6">RNA polymerase sigma factor</fullName>
    </recommendedName>
</protein>
<dbReference type="PANTHER" id="PTHR30603">
    <property type="entry name" value="RNA POLYMERASE SIGMA FACTOR RPO"/>
    <property type="match status" value="1"/>
</dbReference>
<dbReference type="CDD" id="cd06171">
    <property type="entry name" value="Sigma70_r4"/>
    <property type="match status" value="1"/>
</dbReference>